<reference evidence="4 5" key="1">
    <citation type="submission" date="2023-11" db="EMBL/GenBank/DDBJ databases">
        <authorList>
            <person name="Xu M."/>
            <person name="Jiang T."/>
        </authorList>
    </citation>
    <scope>NUCLEOTIDE SEQUENCE [LARGE SCALE GENOMIC DNA]</scope>
    <source>
        <strain evidence="4 5">SD</strain>
    </source>
</reference>
<evidence type="ECO:0000256" key="2">
    <source>
        <dbReference type="PROSITE-ProRule" id="PRU01091"/>
    </source>
</evidence>
<dbReference type="InterPro" id="IPR016032">
    <property type="entry name" value="Sig_transdc_resp-reg_C-effctor"/>
</dbReference>
<sequence>MTTATRATDLPEASDGLPLRVAHVEIRPREGMAMVGDRAVALSVREFSLLTALARRAGHVIAREELFSTVWGGSLRRGDRSIDVYVHKLRQKLEAASPGWTFIHTHVGFGYRFAPEPAV</sequence>
<dbReference type="CDD" id="cd00383">
    <property type="entry name" value="trans_reg_C"/>
    <property type="match status" value="1"/>
</dbReference>
<dbReference type="SUPFAM" id="SSF46894">
    <property type="entry name" value="C-terminal effector domain of the bipartite response regulators"/>
    <property type="match status" value="1"/>
</dbReference>
<keyword evidence="5" id="KW-1185">Reference proteome</keyword>
<feature type="domain" description="OmpR/PhoB-type" evidence="3">
    <location>
        <begin position="16"/>
        <end position="115"/>
    </location>
</feature>
<dbReference type="InterPro" id="IPR001867">
    <property type="entry name" value="OmpR/PhoB-type_DNA-bd"/>
</dbReference>
<evidence type="ECO:0000313" key="5">
    <source>
        <dbReference type="Proteomes" id="UP001277761"/>
    </source>
</evidence>
<evidence type="ECO:0000256" key="1">
    <source>
        <dbReference type="ARBA" id="ARBA00023125"/>
    </source>
</evidence>
<dbReference type="RefSeq" id="WP_319955604.1">
    <property type="nucleotide sequence ID" value="NZ_JAXAVX010000014.1"/>
</dbReference>
<gene>
    <name evidence="4" type="ORF">SK069_17780</name>
</gene>
<evidence type="ECO:0000313" key="4">
    <source>
        <dbReference type="EMBL" id="MDX8153453.1"/>
    </source>
</evidence>
<feature type="DNA-binding region" description="OmpR/PhoB-type" evidence="2">
    <location>
        <begin position="16"/>
        <end position="115"/>
    </location>
</feature>
<dbReference type="EMBL" id="JAXAVX010000014">
    <property type="protein sequence ID" value="MDX8153453.1"/>
    <property type="molecule type" value="Genomic_DNA"/>
</dbReference>
<evidence type="ECO:0000259" key="3">
    <source>
        <dbReference type="PROSITE" id="PS51755"/>
    </source>
</evidence>
<keyword evidence="1 2" id="KW-0238">DNA-binding</keyword>
<comment type="caution">
    <text evidence="4">The sequence shown here is derived from an EMBL/GenBank/DDBJ whole genome shotgun (WGS) entry which is preliminary data.</text>
</comment>
<protein>
    <submittedName>
        <fullName evidence="4">Response regulator transcription factor</fullName>
    </submittedName>
</protein>
<dbReference type="Gene3D" id="1.10.10.10">
    <property type="entry name" value="Winged helix-like DNA-binding domain superfamily/Winged helix DNA-binding domain"/>
    <property type="match status" value="1"/>
</dbReference>
<proteinExistence type="predicted"/>
<organism evidence="4 5">
    <name type="scientific">Patulibacter brassicae</name>
    <dbReference type="NCBI Taxonomy" id="1705717"/>
    <lineage>
        <taxon>Bacteria</taxon>
        <taxon>Bacillati</taxon>
        <taxon>Actinomycetota</taxon>
        <taxon>Thermoleophilia</taxon>
        <taxon>Solirubrobacterales</taxon>
        <taxon>Patulibacteraceae</taxon>
        <taxon>Patulibacter</taxon>
    </lineage>
</organism>
<dbReference type="PROSITE" id="PS51755">
    <property type="entry name" value="OMPR_PHOB"/>
    <property type="match status" value="1"/>
</dbReference>
<dbReference type="InterPro" id="IPR036388">
    <property type="entry name" value="WH-like_DNA-bd_sf"/>
</dbReference>
<accession>A0ABU4VRC3</accession>
<dbReference type="SMART" id="SM00862">
    <property type="entry name" value="Trans_reg_C"/>
    <property type="match status" value="1"/>
</dbReference>
<dbReference type="Pfam" id="PF00486">
    <property type="entry name" value="Trans_reg_C"/>
    <property type="match status" value="1"/>
</dbReference>
<name>A0ABU4VRC3_9ACTN</name>
<dbReference type="Proteomes" id="UP001277761">
    <property type="component" value="Unassembled WGS sequence"/>
</dbReference>